<feature type="region of interest" description="Disordered" evidence="1">
    <location>
        <begin position="1"/>
        <end position="161"/>
    </location>
</feature>
<dbReference type="InterPro" id="IPR050548">
    <property type="entry name" value="PcG_chromatin_remod_factors"/>
</dbReference>
<feature type="compositionally biased region" description="Low complexity" evidence="1">
    <location>
        <begin position="600"/>
        <end position="618"/>
    </location>
</feature>
<dbReference type="PANTHER" id="PTHR12247">
    <property type="entry name" value="POLYCOMB GROUP PROTEIN"/>
    <property type="match status" value="1"/>
</dbReference>
<dbReference type="GO" id="GO:0045892">
    <property type="term" value="P:negative regulation of DNA-templated transcription"/>
    <property type="evidence" value="ECO:0007669"/>
    <property type="project" value="TreeGrafter"/>
</dbReference>
<feature type="region of interest" description="Disordered" evidence="1">
    <location>
        <begin position="326"/>
        <end position="358"/>
    </location>
</feature>
<gene>
    <name evidence="3" type="ORF">RR46_08383</name>
</gene>
<feature type="compositionally biased region" description="Polar residues" evidence="1">
    <location>
        <begin position="958"/>
        <end position="978"/>
    </location>
</feature>
<reference evidence="3 4" key="1">
    <citation type="journal article" date="2015" name="Nat. Commun.">
        <title>Outbred genome sequencing and CRISPR/Cas9 gene editing in butterflies.</title>
        <authorList>
            <person name="Li X."/>
            <person name="Fan D."/>
            <person name="Zhang W."/>
            <person name="Liu G."/>
            <person name="Zhang L."/>
            <person name="Zhao L."/>
            <person name="Fang X."/>
            <person name="Chen L."/>
            <person name="Dong Y."/>
            <person name="Chen Y."/>
            <person name="Ding Y."/>
            <person name="Zhao R."/>
            <person name="Feng M."/>
            <person name="Zhu Y."/>
            <person name="Feng Y."/>
            <person name="Jiang X."/>
            <person name="Zhu D."/>
            <person name="Xiang H."/>
            <person name="Feng X."/>
            <person name="Li S."/>
            <person name="Wang J."/>
            <person name="Zhang G."/>
            <person name="Kronforst M.R."/>
            <person name="Wang W."/>
        </authorList>
    </citation>
    <scope>NUCLEOTIDE SEQUENCE [LARGE SCALE GENOMIC DNA]</scope>
    <source>
        <strain evidence="3">Ya'a_city_454_Px</strain>
        <tissue evidence="3">Whole body</tissue>
    </source>
</reference>
<dbReference type="InterPro" id="IPR001660">
    <property type="entry name" value="SAM"/>
</dbReference>
<feature type="region of interest" description="Disordered" evidence="1">
    <location>
        <begin position="193"/>
        <end position="215"/>
    </location>
</feature>
<feature type="domain" description="SAM" evidence="2">
    <location>
        <begin position="1144"/>
        <end position="1208"/>
    </location>
</feature>
<feature type="compositionally biased region" description="Polar residues" evidence="1">
    <location>
        <begin position="831"/>
        <end position="872"/>
    </location>
</feature>
<evidence type="ECO:0000313" key="3">
    <source>
        <dbReference type="EMBL" id="KPI91957.1"/>
    </source>
</evidence>
<dbReference type="PANTHER" id="PTHR12247:SF138">
    <property type="entry name" value="POLYHOMEOTIC DISTAL, ISOFORM A-RELATED"/>
    <property type="match status" value="1"/>
</dbReference>
<dbReference type="SMART" id="SM00454">
    <property type="entry name" value="SAM"/>
    <property type="match status" value="1"/>
</dbReference>
<sequence>MERSSYGFYTKRTEILDNIKKKDQDKEPHPSNFQQQLSKSGDKHNSEKQNTNAPVTQHVPVQLLSPPHGSGSNIQPKEESKDKTIKVANSTTITLIENGAANSEKDKDNNNYPKNYFTLEPKNDKKDENNKNSITITRTTSKQSPGSGQPEKTKSQSKVTKRPLQCLETLAEKAGITFEDKYEAANTLLALDKQNNPYRRPELKQPKLEPDTQQATEEYRYRNPKEEDDKLQPVHTQQFNVPGIGEINLSFLPSPQTNLFFEKNNKTGINTDIKPQQLVEGQGQAQVVQQQISMAQHEPTQQHHQTVTVVSSMPSSMAHQVQQQQQAGGIQQQASGITTMSPLPSLPATTPHPQQLSTDWGGRVQVIQQPLQNNSYLQQLYNAQGPLIMPGNIALHPGLNSQPIQVITAGKPFQGNQLAPHMLTAQGKSVLQGQTAPFPGYATIPTTQNQTFVFSPLGVINSQASIIPTHSQPTVSGIGQQQKTTDMHKMSGGKVAGAKVGTATGSGQTVPVHAQCVQVSQPVLGTQQPTQAQIISPLQTGGQTMQFAPWQISGALPQVWTGGLQAGTLPAGGLLAPNPIFIRGTQPDAPPSMFIQHSPQNNVQHNNNATVATTATAAKPRASSDGMTKTPRPLSNILPSGGIRPASSVSTQTGTNQSQSQGKHRGKHGVRSPAPSSKQDAANQTANKMQQQMHQQKQSLLVMNSNGQMTQVTNLQDKQPITKNLQQQAIMQQAMQVTIIMLNKHMGGCDGRKYTIGPIAMTLNMSQGTLPVGSVAQTIPMTGLPQLSMVPQIHPLGGINQSGNIVNQLNTNQNSQNTPIAQVQTLQQPQVSASSLSSPQMNLQTQSGMGLASTPVQGSVAPVQSQTPQLTHVKNEEDKTQQLAQSGTGDDTGEDVPPPTMTVNTEYVTSTEGAGPSMPLLEATNDSGALSGSFSSGASLYSEFVSSLQSTSESMTSNATPAVSNASMPSTSQVQNLPGTPPVSSAAPAFATSSPVHTAVQQSSNALFKSPQCNRHIASPAGHDKGLPKAMVKPNILTHVIEGYVIQEAGEPFAVNRPFREWTATGDREQDKNRGTKRSLPNDRDQSKKQKIETAVSNNGTAAAAAATEVPEPIPGTSKAAAEPPAAEAAEAAPPARVVNANKWTVAEVYEFIRKIPGCAGYANEFLAQEVDGEALLLIKAEHLVMALSIKLGPALKIVACIDALRPENEQNSNEPE</sequence>
<proteinExistence type="predicted"/>
<feature type="compositionally biased region" description="Basic and acidic residues" evidence="1">
    <location>
        <begin position="199"/>
        <end position="210"/>
    </location>
</feature>
<dbReference type="GO" id="GO:0035102">
    <property type="term" value="C:PRC1 complex"/>
    <property type="evidence" value="ECO:0007669"/>
    <property type="project" value="TreeGrafter"/>
</dbReference>
<feature type="compositionally biased region" description="Polar residues" evidence="1">
    <location>
        <begin position="133"/>
        <end position="147"/>
    </location>
</feature>
<feature type="region of interest" description="Disordered" evidence="1">
    <location>
        <begin position="955"/>
        <end position="1003"/>
    </location>
</feature>
<feature type="region of interest" description="Disordered" evidence="1">
    <location>
        <begin position="1061"/>
        <end position="1134"/>
    </location>
</feature>
<feature type="compositionally biased region" description="Basic and acidic residues" evidence="1">
    <location>
        <begin position="1066"/>
        <end position="1092"/>
    </location>
</feature>
<feature type="region of interest" description="Disordered" evidence="1">
    <location>
        <begin position="585"/>
        <end position="695"/>
    </location>
</feature>
<evidence type="ECO:0000259" key="2">
    <source>
        <dbReference type="PROSITE" id="PS50105"/>
    </source>
</evidence>
<dbReference type="InterPro" id="IPR013761">
    <property type="entry name" value="SAM/pointed_sf"/>
</dbReference>
<organism evidence="3 4">
    <name type="scientific">Papilio xuthus</name>
    <name type="common">Asian swallowtail butterfly</name>
    <dbReference type="NCBI Taxonomy" id="66420"/>
    <lineage>
        <taxon>Eukaryota</taxon>
        <taxon>Metazoa</taxon>
        <taxon>Ecdysozoa</taxon>
        <taxon>Arthropoda</taxon>
        <taxon>Hexapoda</taxon>
        <taxon>Insecta</taxon>
        <taxon>Pterygota</taxon>
        <taxon>Neoptera</taxon>
        <taxon>Endopterygota</taxon>
        <taxon>Lepidoptera</taxon>
        <taxon>Glossata</taxon>
        <taxon>Ditrysia</taxon>
        <taxon>Papilionoidea</taxon>
        <taxon>Papilionidae</taxon>
        <taxon>Papilioninae</taxon>
        <taxon>Papilio</taxon>
    </lineage>
</organism>
<keyword evidence="4" id="KW-1185">Reference proteome</keyword>
<feature type="compositionally biased region" description="Basic and acidic residues" evidence="1">
    <location>
        <begin position="121"/>
        <end position="130"/>
    </location>
</feature>
<name>A0A194PFA1_PAPXU</name>
<dbReference type="GO" id="GO:0042393">
    <property type="term" value="F:histone binding"/>
    <property type="evidence" value="ECO:0007669"/>
    <property type="project" value="TreeGrafter"/>
</dbReference>
<dbReference type="CDD" id="cd09577">
    <property type="entry name" value="SAM_Ph1_2_3"/>
    <property type="match status" value="1"/>
</dbReference>
<accession>A0A194PFA1</accession>
<feature type="compositionally biased region" description="Low complexity" evidence="1">
    <location>
        <begin position="1120"/>
        <end position="1134"/>
    </location>
</feature>
<feature type="compositionally biased region" description="Polar residues" evidence="1">
    <location>
        <begin position="337"/>
        <end position="358"/>
    </location>
</feature>
<feature type="compositionally biased region" description="Basic and acidic residues" evidence="1">
    <location>
        <begin position="11"/>
        <end position="29"/>
    </location>
</feature>
<feature type="compositionally biased region" description="Low complexity" evidence="1">
    <location>
        <begin position="647"/>
        <end position="661"/>
    </location>
</feature>
<evidence type="ECO:0000313" key="4">
    <source>
        <dbReference type="Proteomes" id="UP000053268"/>
    </source>
</evidence>
<protein>
    <submittedName>
        <fullName evidence="3">Polyhomeotic-like protein 2</fullName>
    </submittedName>
</protein>
<feature type="compositionally biased region" description="Basic and acidic residues" evidence="1">
    <location>
        <begin position="76"/>
        <end position="85"/>
    </location>
</feature>
<feature type="region of interest" description="Disordered" evidence="1">
    <location>
        <begin position="831"/>
        <end position="899"/>
    </location>
</feature>
<feature type="compositionally biased region" description="Low complexity" evidence="1">
    <location>
        <begin position="326"/>
        <end position="336"/>
    </location>
</feature>
<dbReference type="SUPFAM" id="SSF47769">
    <property type="entry name" value="SAM/Pointed domain"/>
    <property type="match status" value="1"/>
</dbReference>
<dbReference type="PROSITE" id="PS50105">
    <property type="entry name" value="SAM_DOMAIN"/>
    <property type="match status" value="1"/>
</dbReference>
<dbReference type="STRING" id="66420.A0A194PFA1"/>
<feature type="compositionally biased region" description="Polar residues" evidence="1">
    <location>
        <begin position="674"/>
        <end position="687"/>
    </location>
</feature>
<feature type="compositionally biased region" description="Low complexity" evidence="1">
    <location>
        <begin position="982"/>
        <end position="996"/>
    </location>
</feature>
<evidence type="ECO:0000256" key="1">
    <source>
        <dbReference type="SAM" id="MobiDB-lite"/>
    </source>
</evidence>
<dbReference type="Pfam" id="PF00536">
    <property type="entry name" value="SAM_1"/>
    <property type="match status" value="1"/>
</dbReference>
<dbReference type="Proteomes" id="UP000053268">
    <property type="component" value="Unassembled WGS sequence"/>
</dbReference>
<dbReference type="Gene3D" id="1.10.150.50">
    <property type="entry name" value="Transcription Factor, Ets-1"/>
    <property type="match status" value="1"/>
</dbReference>
<dbReference type="AlphaFoldDB" id="A0A194PFA1"/>
<dbReference type="EMBL" id="KQ459605">
    <property type="protein sequence ID" value="KPI91957.1"/>
    <property type="molecule type" value="Genomic_DNA"/>
</dbReference>
<dbReference type="GO" id="GO:0003682">
    <property type="term" value="F:chromatin binding"/>
    <property type="evidence" value="ECO:0007669"/>
    <property type="project" value="TreeGrafter"/>
</dbReference>